<name>A0A9P0B7L1_BRAAE</name>
<dbReference type="AlphaFoldDB" id="A0A9P0B7L1"/>
<keyword evidence="1" id="KW-1133">Transmembrane helix</keyword>
<dbReference type="OrthoDB" id="6157510at2759"/>
<feature type="transmembrane region" description="Helical" evidence="1">
    <location>
        <begin position="59"/>
        <end position="77"/>
    </location>
</feature>
<organism evidence="2 3">
    <name type="scientific">Brassicogethes aeneus</name>
    <name type="common">Rape pollen beetle</name>
    <name type="synonym">Meligethes aeneus</name>
    <dbReference type="NCBI Taxonomy" id="1431903"/>
    <lineage>
        <taxon>Eukaryota</taxon>
        <taxon>Metazoa</taxon>
        <taxon>Ecdysozoa</taxon>
        <taxon>Arthropoda</taxon>
        <taxon>Hexapoda</taxon>
        <taxon>Insecta</taxon>
        <taxon>Pterygota</taxon>
        <taxon>Neoptera</taxon>
        <taxon>Endopterygota</taxon>
        <taxon>Coleoptera</taxon>
        <taxon>Polyphaga</taxon>
        <taxon>Cucujiformia</taxon>
        <taxon>Nitidulidae</taxon>
        <taxon>Meligethinae</taxon>
        <taxon>Brassicogethes</taxon>
    </lineage>
</organism>
<protein>
    <submittedName>
        <fullName evidence="2">Uncharacterized protein</fullName>
    </submittedName>
</protein>
<keyword evidence="1" id="KW-0472">Membrane</keyword>
<evidence type="ECO:0000313" key="2">
    <source>
        <dbReference type="EMBL" id="CAH0556794.1"/>
    </source>
</evidence>
<feature type="transmembrane region" description="Helical" evidence="1">
    <location>
        <begin position="130"/>
        <end position="156"/>
    </location>
</feature>
<keyword evidence="3" id="KW-1185">Reference proteome</keyword>
<dbReference type="PANTHER" id="PTHR33444">
    <property type="entry name" value="SI:DKEY-19B23.12-RELATED"/>
    <property type="match status" value="1"/>
</dbReference>
<evidence type="ECO:0000256" key="1">
    <source>
        <dbReference type="SAM" id="Phobius"/>
    </source>
</evidence>
<dbReference type="EMBL" id="OV121136">
    <property type="protein sequence ID" value="CAH0556794.1"/>
    <property type="molecule type" value="Genomic_DNA"/>
</dbReference>
<accession>A0A9P0B7L1</accession>
<proteinExistence type="predicted"/>
<sequence length="179" mass="20001">MQANSENISGNQNAFSRVSNKCLPGLRLGLILSLVIYLAMLIVGILGKNDCPVNKYIPLFLIITGIVGLISKLTTVVRDKLENYFPVKYLESALYIVELVIFSLGCYWVLKEFQPNYNPGGSHYCKKSVYLLSFIYIAVALAIMLATLAGFLCFLLSAKFLSSRPEEDPEAQRHMNNTH</sequence>
<feature type="transmembrane region" description="Helical" evidence="1">
    <location>
        <begin position="89"/>
        <end position="110"/>
    </location>
</feature>
<dbReference type="PANTHER" id="PTHR33444:SF2">
    <property type="entry name" value="MARVEL DOMAIN-CONTAINING PROTEIN"/>
    <property type="match status" value="1"/>
</dbReference>
<keyword evidence="1" id="KW-0812">Transmembrane</keyword>
<feature type="transmembrane region" description="Helical" evidence="1">
    <location>
        <begin position="26"/>
        <end position="47"/>
    </location>
</feature>
<reference evidence="2" key="1">
    <citation type="submission" date="2021-12" db="EMBL/GenBank/DDBJ databases">
        <authorList>
            <person name="King R."/>
        </authorList>
    </citation>
    <scope>NUCLEOTIDE SEQUENCE</scope>
</reference>
<gene>
    <name evidence="2" type="ORF">MELIAE_LOCUS7661</name>
</gene>
<dbReference type="InterPro" id="IPR040350">
    <property type="entry name" value="TMEM272"/>
</dbReference>
<dbReference type="Proteomes" id="UP001154078">
    <property type="component" value="Chromosome 5"/>
</dbReference>
<evidence type="ECO:0000313" key="3">
    <source>
        <dbReference type="Proteomes" id="UP001154078"/>
    </source>
</evidence>